<protein>
    <submittedName>
        <fullName evidence="2">Uncharacterized protein</fullName>
    </submittedName>
</protein>
<dbReference type="AlphaFoldDB" id="A0ABD2I1Y9"/>
<accession>A0ABD2I1Y9</accession>
<gene>
    <name evidence="2" type="ORF">niasHT_036608</name>
</gene>
<evidence type="ECO:0000313" key="3">
    <source>
        <dbReference type="Proteomes" id="UP001620626"/>
    </source>
</evidence>
<evidence type="ECO:0000256" key="1">
    <source>
        <dbReference type="SAM" id="MobiDB-lite"/>
    </source>
</evidence>
<name>A0ABD2I1Y9_9BILA</name>
<feature type="region of interest" description="Disordered" evidence="1">
    <location>
        <begin position="1"/>
        <end position="25"/>
    </location>
</feature>
<evidence type="ECO:0000313" key="2">
    <source>
        <dbReference type="EMBL" id="KAL3073266.1"/>
    </source>
</evidence>
<proteinExistence type="predicted"/>
<organism evidence="2 3">
    <name type="scientific">Heterodera trifolii</name>
    <dbReference type="NCBI Taxonomy" id="157864"/>
    <lineage>
        <taxon>Eukaryota</taxon>
        <taxon>Metazoa</taxon>
        <taxon>Ecdysozoa</taxon>
        <taxon>Nematoda</taxon>
        <taxon>Chromadorea</taxon>
        <taxon>Rhabditida</taxon>
        <taxon>Tylenchina</taxon>
        <taxon>Tylenchomorpha</taxon>
        <taxon>Tylenchoidea</taxon>
        <taxon>Heteroderidae</taxon>
        <taxon>Heteroderinae</taxon>
        <taxon>Heterodera</taxon>
    </lineage>
</organism>
<reference evidence="2 3" key="1">
    <citation type="submission" date="2024-10" db="EMBL/GenBank/DDBJ databases">
        <authorList>
            <person name="Kim D."/>
        </authorList>
    </citation>
    <scope>NUCLEOTIDE SEQUENCE [LARGE SCALE GENOMIC DNA]</scope>
    <source>
        <strain evidence="2">BH-2024</strain>
    </source>
</reference>
<sequence>MTLHGESQSSGRVSAVPSVPPSPASSDAFSNWFFCSVPAQHLALPHLLFCNRFPFTQVGLASLGAQFNRDFVLAYLRQWY</sequence>
<dbReference type="Proteomes" id="UP001620626">
    <property type="component" value="Unassembled WGS sequence"/>
</dbReference>
<comment type="caution">
    <text evidence="2">The sequence shown here is derived from an EMBL/GenBank/DDBJ whole genome shotgun (WGS) entry which is preliminary data.</text>
</comment>
<keyword evidence="3" id="KW-1185">Reference proteome</keyword>
<dbReference type="EMBL" id="JBICBT010001321">
    <property type="protein sequence ID" value="KAL3073266.1"/>
    <property type="molecule type" value="Genomic_DNA"/>
</dbReference>